<dbReference type="OrthoDB" id="3629832at2"/>
<evidence type="ECO:0000256" key="1">
    <source>
        <dbReference type="SAM" id="MobiDB-lite"/>
    </source>
</evidence>
<accession>A0A076MKS4</accession>
<keyword evidence="3" id="KW-1185">Reference proteome</keyword>
<organism evidence="2 3">
    <name type="scientific">Amycolatopsis methanolica 239</name>
    <dbReference type="NCBI Taxonomy" id="1068978"/>
    <lineage>
        <taxon>Bacteria</taxon>
        <taxon>Bacillati</taxon>
        <taxon>Actinomycetota</taxon>
        <taxon>Actinomycetes</taxon>
        <taxon>Pseudonocardiales</taxon>
        <taxon>Pseudonocardiaceae</taxon>
        <taxon>Amycolatopsis</taxon>
        <taxon>Amycolatopsis methanolica group</taxon>
    </lineage>
</organism>
<dbReference type="RefSeq" id="WP_017987211.1">
    <property type="nucleotide sequence ID" value="NZ_AQUL01000001.1"/>
</dbReference>
<dbReference type="Proteomes" id="UP000062973">
    <property type="component" value="Chromosome"/>
</dbReference>
<dbReference type="PATRIC" id="fig|1068978.7.peg.1324"/>
<dbReference type="AlphaFoldDB" id="A0A076MKS4"/>
<gene>
    <name evidence="2" type="ORF">AMETH_1257</name>
</gene>
<feature type="compositionally biased region" description="Polar residues" evidence="1">
    <location>
        <begin position="69"/>
        <end position="79"/>
    </location>
</feature>
<dbReference type="EMBL" id="CP009110">
    <property type="protein sequence ID" value="AIJ21349.1"/>
    <property type="molecule type" value="Genomic_DNA"/>
</dbReference>
<sequence>MNVTAGDLKALLDAGNGAQLVLQEGSVAVLPAEELPGHEGALTVIERETLRQRVGEQPEERELDEQAAILSTQIDTLGA</sequence>
<proteinExistence type="predicted"/>
<name>A0A076MKS4_AMYME</name>
<feature type="region of interest" description="Disordered" evidence="1">
    <location>
        <begin position="55"/>
        <end position="79"/>
    </location>
</feature>
<dbReference type="KEGG" id="amq:AMETH_1257"/>
<protein>
    <submittedName>
        <fullName evidence="2">Uncharacterized protein</fullName>
    </submittedName>
</protein>
<reference evidence="2 3" key="1">
    <citation type="submission" date="2014-07" db="EMBL/GenBank/DDBJ databases">
        <title>Whole Genome Sequence of the Amycolatopsis methanolica 239.</title>
        <authorList>
            <person name="Tang B."/>
        </authorList>
    </citation>
    <scope>NUCLEOTIDE SEQUENCE [LARGE SCALE GENOMIC DNA]</scope>
    <source>
        <strain evidence="2 3">239</strain>
    </source>
</reference>
<evidence type="ECO:0000313" key="3">
    <source>
        <dbReference type="Proteomes" id="UP000062973"/>
    </source>
</evidence>
<dbReference type="STRING" id="1068978.AMETH_1257"/>
<dbReference type="HOGENOM" id="CLU_2598319_0_0_11"/>
<evidence type="ECO:0000313" key="2">
    <source>
        <dbReference type="EMBL" id="AIJ21349.1"/>
    </source>
</evidence>